<dbReference type="GO" id="GO:0016747">
    <property type="term" value="F:acyltransferase activity, transferring groups other than amino-acyl groups"/>
    <property type="evidence" value="ECO:0007669"/>
    <property type="project" value="InterPro"/>
</dbReference>
<proteinExistence type="predicted"/>
<dbReference type="InterPro" id="IPR000182">
    <property type="entry name" value="GNAT_dom"/>
</dbReference>
<reference evidence="1 2" key="1">
    <citation type="submission" date="2019-07" db="EMBL/GenBank/DDBJ databases">
        <title>Complete Genome Sequence of Leptotrichia goodfellowii Strain JCM 16774.</title>
        <authorList>
            <person name="Watanabe S."/>
            <person name="Cui L."/>
        </authorList>
    </citation>
    <scope>NUCLEOTIDE SEQUENCE [LARGE SCALE GENOMIC DNA]</scope>
    <source>
        <strain evidence="1 2">JCM16774</strain>
    </source>
</reference>
<dbReference type="InterPro" id="IPR016181">
    <property type="entry name" value="Acyl_CoA_acyltransferase"/>
</dbReference>
<dbReference type="PROSITE" id="PS51186">
    <property type="entry name" value="GNAT"/>
    <property type="match status" value="1"/>
</dbReference>
<dbReference type="KEGG" id="lgo:JCM16774_0398"/>
<dbReference type="Gene3D" id="3.40.630.30">
    <property type="match status" value="1"/>
</dbReference>
<evidence type="ECO:0000313" key="2">
    <source>
        <dbReference type="Proteomes" id="UP000321606"/>
    </source>
</evidence>
<protein>
    <submittedName>
        <fullName evidence="1">Toxin-antitoxin system, toxin component, GNAT domain protein</fullName>
    </submittedName>
</protein>
<evidence type="ECO:0000313" key="1">
    <source>
        <dbReference type="EMBL" id="BBM35485.1"/>
    </source>
</evidence>
<organism evidence="1 2">
    <name type="scientific">Pseudoleptotrichia goodfellowii</name>
    <dbReference type="NCBI Taxonomy" id="157692"/>
    <lineage>
        <taxon>Bacteria</taxon>
        <taxon>Fusobacteriati</taxon>
        <taxon>Fusobacteriota</taxon>
        <taxon>Fusobacteriia</taxon>
        <taxon>Fusobacteriales</taxon>
        <taxon>Leptotrichiaceae</taxon>
        <taxon>Pseudoleptotrichia</taxon>
    </lineage>
</organism>
<accession>A0A510JBD4</accession>
<dbReference type="EMBL" id="AP019822">
    <property type="protein sequence ID" value="BBM35485.1"/>
    <property type="molecule type" value="Genomic_DNA"/>
</dbReference>
<dbReference type="Pfam" id="PF00583">
    <property type="entry name" value="Acetyltransf_1"/>
    <property type="match status" value="1"/>
</dbReference>
<sequence length="157" mass="18365">MGEFFIRELDSEKDSELLFQIVKHEDEVFQKASIGNFNIKPFAKYGKVFAMLHKEDKMEEPVSIIEVLRSFNGEKGYLYGVSAVPKYEKQGHTRKLLEYVINYLSENSINIIELTVGVNNERAIKMYKKSGFKIEKVLTNEYKDGEKRYLMKYENKG</sequence>
<dbReference type="SUPFAM" id="SSF55729">
    <property type="entry name" value="Acyl-CoA N-acyltransferases (Nat)"/>
    <property type="match status" value="1"/>
</dbReference>
<dbReference type="OrthoDB" id="89399at2"/>
<gene>
    <name evidence="1" type="ORF">JCM16774_0398</name>
</gene>
<dbReference type="STRING" id="714315.GCA_000516535_00408"/>
<name>A0A510JBD4_9FUSO</name>
<dbReference type="Proteomes" id="UP000321606">
    <property type="component" value="Chromosome"/>
</dbReference>
<dbReference type="AlphaFoldDB" id="A0A510JBD4"/>